<dbReference type="Proteomes" id="UP000192610">
    <property type="component" value="Unassembled WGS sequence"/>
</dbReference>
<keyword evidence="4" id="KW-0731">Sigma factor</keyword>
<evidence type="ECO:0000313" key="11">
    <source>
        <dbReference type="Proteomes" id="UP000192610"/>
    </source>
</evidence>
<protein>
    <recommendedName>
        <fullName evidence="2">RNA polymerase sigma factor SigS</fullName>
    </recommendedName>
</protein>
<dbReference type="InterPro" id="IPR014284">
    <property type="entry name" value="RNA_pol_sigma-70_dom"/>
</dbReference>
<keyword evidence="6" id="KW-0804">Transcription</keyword>
<keyword evidence="11" id="KW-1185">Reference proteome</keyword>
<dbReference type="AlphaFoldDB" id="A0A1V9ES21"/>
<dbReference type="STRING" id="354355.SAMN05660816_04320"/>
<evidence type="ECO:0000259" key="8">
    <source>
        <dbReference type="Pfam" id="PF04542"/>
    </source>
</evidence>
<comment type="similarity">
    <text evidence="1">Belongs to the sigma-70 factor family.</text>
</comment>
<dbReference type="InterPro" id="IPR013249">
    <property type="entry name" value="RNA_pol_sigma70_r4_t2"/>
</dbReference>
<evidence type="ECO:0000256" key="4">
    <source>
        <dbReference type="ARBA" id="ARBA00023082"/>
    </source>
</evidence>
<feature type="domain" description="RNA polymerase sigma-70 region 2" evidence="8">
    <location>
        <begin position="21"/>
        <end position="86"/>
    </location>
</feature>
<dbReference type="Gene3D" id="1.10.10.10">
    <property type="entry name" value="Winged helix-like DNA-binding domain superfamily/Winged helix DNA-binding domain"/>
    <property type="match status" value="1"/>
</dbReference>
<dbReference type="SUPFAM" id="SSF46894">
    <property type="entry name" value="C-terminal effector domain of the bipartite response regulators"/>
    <property type="match status" value="1"/>
</dbReference>
<comment type="function">
    <text evidence="7">Sigma factors are initiation factors that promote the attachment of RNA polymerase to specific initiation sites and are then released. Sigma-S contributes to the protection against external stress, thus playing a role in cellular fitness and survival.</text>
</comment>
<keyword evidence="5" id="KW-0238">DNA-binding</keyword>
<dbReference type="PRINTS" id="PR00038">
    <property type="entry name" value="HTHLUXR"/>
</dbReference>
<evidence type="ECO:0000256" key="7">
    <source>
        <dbReference type="ARBA" id="ARBA00024701"/>
    </source>
</evidence>
<evidence type="ECO:0000256" key="5">
    <source>
        <dbReference type="ARBA" id="ARBA00023125"/>
    </source>
</evidence>
<proteinExistence type="inferred from homology"/>
<keyword evidence="3" id="KW-0805">Transcription regulation</keyword>
<feature type="domain" description="RNA polymerase sigma factor 70 region 4 type 2" evidence="9">
    <location>
        <begin position="115"/>
        <end position="165"/>
    </location>
</feature>
<dbReference type="GO" id="GO:0006352">
    <property type="term" value="P:DNA-templated transcription initiation"/>
    <property type="evidence" value="ECO:0007669"/>
    <property type="project" value="InterPro"/>
</dbReference>
<dbReference type="PANTHER" id="PTHR43133">
    <property type="entry name" value="RNA POLYMERASE ECF-TYPE SIGMA FACTO"/>
    <property type="match status" value="1"/>
</dbReference>
<accession>A0A1V9ES21</accession>
<dbReference type="PANTHER" id="PTHR43133:SF8">
    <property type="entry name" value="RNA POLYMERASE SIGMA FACTOR HI_1459-RELATED"/>
    <property type="match status" value="1"/>
</dbReference>
<evidence type="ECO:0000256" key="1">
    <source>
        <dbReference type="ARBA" id="ARBA00007788"/>
    </source>
</evidence>
<evidence type="ECO:0000256" key="2">
    <source>
        <dbReference type="ARBA" id="ARBA00021245"/>
    </source>
</evidence>
<dbReference type="InterPro" id="IPR039425">
    <property type="entry name" value="RNA_pol_sigma-70-like"/>
</dbReference>
<sequence length="182" mass="21301">MDNSYILRLQAGEEGCFEEIYYQYNQFLYSYFYKRIRSTQVCEDLVQETFIRLWKYRSNLNASLSFDIQLFRIAKTTLIDIAKRASKAPVSYVSHDELPDVAAEDNFQISLDKKEKLQYLIAALPPVRKKILNLKINGYSNKEIAIQLTITVKTVENNINSAYRELRKLSNLTPLMLLVFLH</sequence>
<reference evidence="11" key="1">
    <citation type="submission" date="2016-04" db="EMBL/GenBank/DDBJ databases">
        <authorList>
            <person name="Chen L."/>
            <person name="Zhuang W."/>
            <person name="Wang G."/>
        </authorList>
    </citation>
    <scope>NUCLEOTIDE SEQUENCE [LARGE SCALE GENOMIC DNA]</scope>
    <source>
        <strain evidence="11">17621</strain>
    </source>
</reference>
<dbReference type="InterPro" id="IPR036388">
    <property type="entry name" value="WH-like_DNA-bd_sf"/>
</dbReference>
<dbReference type="GO" id="GO:0016987">
    <property type="term" value="F:sigma factor activity"/>
    <property type="evidence" value="ECO:0007669"/>
    <property type="project" value="UniProtKB-KW"/>
</dbReference>
<dbReference type="Pfam" id="PF04542">
    <property type="entry name" value="Sigma70_r2"/>
    <property type="match status" value="1"/>
</dbReference>
<dbReference type="RefSeq" id="WP_081200437.1">
    <property type="nucleotide sequence ID" value="NZ_FOCZ01000008.1"/>
</dbReference>
<dbReference type="InterPro" id="IPR000792">
    <property type="entry name" value="Tscrpt_reg_LuxR_C"/>
</dbReference>
<name>A0A1V9ES21_9BACT</name>
<dbReference type="InterPro" id="IPR007627">
    <property type="entry name" value="RNA_pol_sigma70_r2"/>
</dbReference>
<evidence type="ECO:0000313" key="10">
    <source>
        <dbReference type="EMBL" id="OQP48948.1"/>
    </source>
</evidence>
<dbReference type="NCBIfam" id="TIGR02937">
    <property type="entry name" value="sigma70-ECF"/>
    <property type="match status" value="1"/>
</dbReference>
<dbReference type="Pfam" id="PF08281">
    <property type="entry name" value="Sigma70_r4_2"/>
    <property type="match status" value="1"/>
</dbReference>
<dbReference type="GO" id="GO:0003677">
    <property type="term" value="F:DNA binding"/>
    <property type="evidence" value="ECO:0007669"/>
    <property type="project" value="UniProtKB-KW"/>
</dbReference>
<organism evidence="10 11">
    <name type="scientific">Niastella yeongjuensis</name>
    <dbReference type="NCBI Taxonomy" id="354355"/>
    <lineage>
        <taxon>Bacteria</taxon>
        <taxon>Pseudomonadati</taxon>
        <taxon>Bacteroidota</taxon>
        <taxon>Chitinophagia</taxon>
        <taxon>Chitinophagales</taxon>
        <taxon>Chitinophagaceae</taxon>
        <taxon>Niastella</taxon>
    </lineage>
</organism>
<evidence type="ECO:0000259" key="9">
    <source>
        <dbReference type="Pfam" id="PF08281"/>
    </source>
</evidence>
<dbReference type="Gene3D" id="1.10.1740.10">
    <property type="match status" value="1"/>
</dbReference>
<dbReference type="InterPro" id="IPR016032">
    <property type="entry name" value="Sig_transdc_resp-reg_C-effctor"/>
</dbReference>
<evidence type="ECO:0000256" key="6">
    <source>
        <dbReference type="ARBA" id="ARBA00023163"/>
    </source>
</evidence>
<evidence type="ECO:0000256" key="3">
    <source>
        <dbReference type="ARBA" id="ARBA00023015"/>
    </source>
</evidence>
<dbReference type="InterPro" id="IPR013325">
    <property type="entry name" value="RNA_pol_sigma_r2"/>
</dbReference>
<gene>
    <name evidence="10" type="ORF">A4H97_29115</name>
</gene>
<dbReference type="OrthoDB" id="663247at2"/>
<comment type="caution">
    <text evidence="10">The sequence shown here is derived from an EMBL/GenBank/DDBJ whole genome shotgun (WGS) entry which is preliminary data.</text>
</comment>
<dbReference type="SUPFAM" id="SSF88946">
    <property type="entry name" value="Sigma2 domain of RNA polymerase sigma factors"/>
    <property type="match status" value="1"/>
</dbReference>
<dbReference type="EMBL" id="LVXG01000016">
    <property type="protein sequence ID" value="OQP48948.1"/>
    <property type="molecule type" value="Genomic_DNA"/>
</dbReference>